<sequence length="137" mass="15262">MKKLLIAGLISFTSITAFASDWDNLTPREQADVAREVTLQLSSLNGMKIDEITTVGAVFMASNTIHYKMVIDKDYYGNTIEQIKTFVPEMYAIDLKNACTNPDVLKGLTFGMATKYTYSTVQGEFLGQYSFTIANCK</sequence>
<reference evidence="2 3" key="1">
    <citation type="journal article" date="2012" name="Science">
        <title>Ecological populations of bacteria act as socially cohesive units of antibiotic production and resistance.</title>
        <authorList>
            <person name="Cordero O.X."/>
            <person name="Wildschutte H."/>
            <person name="Kirkup B."/>
            <person name="Proehl S."/>
            <person name="Ngo L."/>
            <person name="Hussain F."/>
            <person name="Le Roux F."/>
            <person name="Mincer T."/>
            <person name="Polz M.F."/>
        </authorList>
    </citation>
    <scope>NUCLEOTIDE SEQUENCE [LARGE SCALE GENOMIC DNA]</scope>
    <source>
        <strain evidence="2 3">ZF-129</strain>
    </source>
</reference>
<protein>
    <submittedName>
        <fullName evidence="2">Uncharacterized protein</fullName>
    </submittedName>
</protein>
<organism evidence="2 3">
    <name type="scientific">Vibrio genomosp. F10 str. ZF-129</name>
    <dbReference type="NCBI Taxonomy" id="1187848"/>
    <lineage>
        <taxon>Bacteria</taxon>
        <taxon>Pseudomonadati</taxon>
        <taxon>Pseudomonadota</taxon>
        <taxon>Gammaproteobacteria</taxon>
        <taxon>Vibrionales</taxon>
        <taxon>Vibrionaceae</taxon>
        <taxon>Vibrio</taxon>
    </lineage>
</organism>
<dbReference type="Proteomes" id="UP000094741">
    <property type="component" value="Unassembled WGS sequence"/>
</dbReference>
<gene>
    <name evidence="2" type="ORF">A1QO_11510</name>
</gene>
<evidence type="ECO:0000256" key="1">
    <source>
        <dbReference type="SAM" id="SignalP"/>
    </source>
</evidence>
<feature type="signal peptide" evidence="1">
    <location>
        <begin position="1"/>
        <end position="19"/>
    </location>
</feature>
<evidence type="ECO:0000313" key="3">
    <source>
        <dbReference type="Proteomes" id="UP000094741"/>
    </source>
</evidence>
<feature type="chain" id="PRO_5009171540" evidence="1">
    <location>
        <begin position="20"/>
        <end position="137"/>
    </location>
</feature>
<dbReference type="EMBL" id="AJYQ02000114">
    <property type="protein sequence ID" value="OEE32340.1"/>
    <property type="molecule type" value="Genomic_DNA"/>
</dbReference>
<name>A0A1E5BCJ9_9VIBR</name>
<evidence type="ECO:0000313" key="2">
    <source>
        <dbReference type="EMBL" id="OEE32340.1"/>
    </source>
</evidence>
<comment type="caution">
    <text evidence="2">The sequence shown here is derived from an EMBL/GenBank/DDBJ whole genome shotgun (WGS) entry which is preliminary data.</text>
</comment>
<accession>A0A1E5BCJ9</accession>
<dbReference type="RefSeq" id="WP_017037103.1">
    <property type="nucleotide sequence ID" value="NZ_AJYQ02000114.1"/>
</dbReference>
<dbReference type="AlphaFoldDB" id="A0A1E5BCJ9"/>
<keyword evidence="1" id="KW-0732">Signal</keyword>
<proteinExistence type="predicted"/>